<evidence type="ECO:0000256" key="4">
    <source>
        <dbReference type="ARBA" id="ARBA00022574"/>
    </source>
</evidence>
<evidence type="ECO:0000256" key="1">
    <source>
        <dbReference type="ARBA" id="ARBA00004604"/>
    </source>
</evidence>
<dbReference type="InterPro" id="IPR011047">
    <property type="entry name" value="Quinoprotein_ADH-like_sf"/>
</dbReference>
<dbReference type="SMART" id="SM00320">
    <property type="entry name" value="WD40"/>
    <property type="match status" value="7"/>
</dbReference>
<evidence type="ECO:0000313" key="11">
    <source>
        <dbReference type="Proteomes" id="UP001642483"/>
    </source>
</evidence>
<evidence type="ECO:0000256" key="6">
    <source>
        <dbReference type="ARBA" id="ARBA00023163"/>
    </source>
</evidence>
<keyword evidence="6" id="KW-0804">Transcription</keyword>
<evidence type="ECO:0000256" key="8">
    <source>
        <dbReference type="PROSITE-ProRule" id="PRU00221"/>
    </source>
</evidence>
<keyword evidence="4 8" id="KW-0853">WD repeat</keyword>
<keyword evidence="2" id="KW-0690">Ribosome biogenesis</keyword>
<keyword evidence="3" id="KW-0698">rRNA processing</keyword>
<keyword evidence="5" id="KW-0677">Repeat</keyword>
<evidence type="ECO:0000313" key="10">
    <source>
        <dbReference type="EMBL" id="CAK8676204.1"/>
    </source>
</evidence>
<feature type="repeat" description="WD" evidence="8">
    <location>
        <begin position="51"/>
        <end position="93"/>
    </location>
</feature>
<dbReference type="InterPro" id="IPR053826">
    <property type="entry name" value="WDR75"/>
</dbReference>
<dbReference type="InterPro" id="IPR057644">
    <property type="entry name" value="Beta-prop_WDR75_2nd"/>
</dbReference>
<keyword evidence="11" id="KW-1185">Reference proteome</keyword>
<evidence type="ECO:0000256" key="3">
    <source>
        <dbReference type="ARBA" id="ARBA00022552"/>
    </source>
</evidence>
<proteinExistence type="predicted"/>
<feature type="domain" description="WD repeat-containing protein 75 second beta-propeller" evidence="9">
    <location>
        <begin position="332"/>
        <end position="636"/>
    </location>
</feature>
<dbReference type="Proteomes" id="UP001642483">
    <property type="component" value="Unassembled WGS sequence"/>
</dbReference>
<sequence>MKESLQIVQTGGSSITKFNSIFSHDSKYLLCPCGNLVKVFSVATGECFQRLNGHCKLVTMICHHPRVQLQILSSSLDGTVKVWDYEDGILLSTCDFNVPLLGIFAHSCYSTVAFVIQQSDDSNELYRFTLNTIPSKTSDIACSLLAKNVVKDCSKRIAFSEKFAVVSYSNRLLVFINPQHAERDEKIRHVLKDNAPAITCISCHPVEECFATGHANGEIRIWFNISDVKNVISSIQHWHSLEVLSLKFSSSGSTVLSGGHEGVLVQWLEDSKNFLPRLGSAITNVAVSKDSTLFAVSLLDNSILIITNYFTIKQTFDGFTAIGQNLPCGICYDSNTNACVTNGKPGHLLFYLPDKDIQLYNLDIVSRNFISSVDLEKPLSKTNILKVGFGGTFDGVKHMATMEFDQAKQRDEKLKFWRFSDTDQQWVLETIVKSPHDGCGITSLTFSPANNACVTTSQAGFAKIWFKHDEEGWLCEMSLSFRDLPCNDSTFSEDGSVLALAFGHTVCFCDISNNEEMQLMLSHSESIKSIFFGRQSCQHLLVAATSEELLCWNVMTKSMYWSSHIHKINFLICDIHSENMAVFTNSNKIFVFQPSDKQPHYSHNLSIDVTAACFVPSKNCHIAWQAKSELYLVSKEMSVHKFCVKSEVDDASNLSRMIIKSDQVTPMSNYLSSTQQKTAKTVNSNRLQETTVDVSKCSFHSSEIIKCGKSLIKFV</sequence>
<dbReference type="PROSITE" id="PS50294">
    <property type="entry name" value="WD_REPEATS_REGION"/>
    <property type="match status" value="1"/>
</dbReference>
<dbReference type="Pfam" id="PF23769">
    <property type="entry name" value="Beta-prop_WDR75_2nd"/>
    <property type="match status" value="1"/>
</dbReference>
<comment type="caution">
    <text evidence="10">The sequence shown here is derived from an EMBL/GenBank/DDBJ whole genome shotgun (WGS) entry which is preliminary data.</text>
</comment>
<dbReference type="InterPro" id="IPR036322">
    <property type="entry name" value="WD40_repeat_dom_sf"/>
</dbReference>
<keyword evidence="7" id="KW-0539">Nucleus</keyword>
<gene>
    <name evidence="10" type="ORF">CVLEPA_LOCUS5681</name>
</gene>
<name>A0ABP0FCQ0_CLALP</name>
<dbReference type="SUPFAM" id="SSF50998">
    <property type="entry name" value="Quinoprotein alcohol dehydrogenase-like"/>
    <property type="match status" value="1"/>
</dbReference>
<dbReference type="SUPFAM" id="SSF50978">
    <property type="entry name" value="WD40 repeat-like"/>
    <property type="match status" value="1"/>
</dbReference>
<dbReference type="Gene3D" id="2.130.10.10">
    <property type="entry name" value="YVTN repeat-like/Quinoprotein amine dehydrogenase"/>
    <property type="match status" value="3"/>
</dbReference>
<evidence type="ECO:0000256" key="7">
    <source>
        <dbReference type="ARBA" id="ARBA00023242"/>
    </source>
</evidence>
<dbReference type="PANTHER" id="PTHR44215:SF1">
    <property type="entry name" value="WD REPEAT-CONTAINING PROTEIN 75"/>
    <property type="match status" value="1"/>
</dbReference>
<dbReference type="EMBL" id="CAWYQH010000024">
    <property type="protein sequence ID" value="CAK8676204.1"/>
    <property type="molecule type" value="Genomic_DNA"/>
</dbReference>
<evidence type="ECO:0000259" key="9">
    <source>
        <dbReference type="Pfam" id="PF23769"/>
    </source>
</evidence>
<dbReference type="Pfam" id="PF23869">
    <property type="entry name" value="Beta-prop_WDR75_1st"/>
    <property type="match status" value="1"/>
</dbReference>
<accession>A0ABP0FCQ0</accession>
<evidence type="ECO:0000256" key="5">
    <source>
        <dbReference type="ARBA" id="ARBA00022737"/>
    </source>
</evidence>
<reference evidence="10 11" key="1">
    <citation type="submission" date="2024-02" db="EMBL/GenBank/DDBJ databases">
        <authorList>
            <person name="Daric V."/>
            <person name="Darras S."/>
        </authorList>
    </citation>
    <scope>NUCLEOTIDE SEQUENCE [LARGE SCALE GENOMIC DNA]</scope>
</reference>
<evidence type="ECO:0000256" key="2">
    <source>
        <dbReference type="ARBA" id="ARBA00022517"/>
    </source>
</evidence>
<dbReference type="InterPro" id="IPR015943">
    <property type="entry name" value="WD40/YVTN_repeat-like_dom_sf"/>
</dbReference>
<dbReference type="PANTHER" id="PTHR44215">
    <property type="entry name" value="WD REPEAT-CONTAINING PROTEIN 75"/>
    <property type="match status" value="1"/>
</dbReference>
<dbReference type="PROSITE" id="PS50082">
    <property type="entry name" value="WD_REPEATS_2"/>
    <property type="match status" value="1"/>
</dbReference>
<dbReference type="InterPro" id="IPR001680">
    <property type="entry name" value="WD40_rpt"/>
</dbReference>
<comment type="subcellular location">
    <subcellularLocation>
        <location evidence="1">Nucleus</location>
        <location evidence="1">Nucleolus</location>
    </subcellularLocation>
</comment>
<protein>
    <recommendedName>
        <fullName evidence="9">WD repeat-containing protein 75 second beta-propeller domain-containing protein</fullName>
    </recommendedName>
</protein>
<organism evidence="10 11">
    <name type="scientific">Clavelina lepadiformis</name>
    <name type="common">Light-bulb sea squirt</name>
    <name type="synonym">Ascidia lepadiformis</name>
    <dbReference type="NCBI Taxonomy" id="159417"/>
    <lineage>
        <taxon>Eukaryota</taxon>
        <taxon>Metazoa</taxon>
        <taxon>Chordata</taxon>
        <taxon>Tunicata</taxon>
        <taxon>Ascidiacea</taxon>
        <taxon>Aplousobranchia</taxon>
        <taxon>Clavelinidae</taxon>
        <taxon>Clavelina</taxon>
    </lineage>
</organism>